<dbReference type="AlphaFoldDB" id="A0A074ZJA7"/>
<name>A0A074ZJA7_OPIVI</name>
<dbReference type="Proteomes" id="UP000054324">
    <property type="component" value="Unassembled WGS sequence"/>
</dbReference>
<evidence type="ECO:0000313" key="1">
    <source>
        <dbReference type="EMBL" id="KER27071.1"/>
    </source>
</evidence>
<dbReference type="STRING" id="6198.A0A074ZJA7"/>
<reference evidence="1 2" key="1">
    <citation type="submission" date="2013-11" db="EMBL/GenBank/DDBJ databases">
        <title>Opisthorchis viverrini - life in the bile duct.</title>
        <authorList>
            <person name="Young N.D."/>
            <person name="Nagarajan N."/>
            <person name="Lin S.J."/>
            <person name="Korhonen P.K."/>
            <person name="Jex A.R."/>
            <person name="Hall R.S."/>
            <person name="Safavi-Hemami H."/>
            <person name="Kaewkong W."/>
            <person name="Bertrand D."/>
            <person name="Gao S."/>
            <person name="Seet Q."/>
            <person name="Wongkham S."/>
            <person name="Teh B.T."/>
            <person name="Wongkham C."/>
            <person name="Intapan P.M."/>
            <person name="Maleewong W."/>
            <person name="Yang X."/>
            <person name="Hu M."/>
            <person name="Wang Z."/>
            <person name="Hofmann A."/>
            <person name="Sternberg P.W."/>
            <person name="Tan P."/>
            <person name="Wang J."/>
            <person name="Gasser R.B."/>
        </authorList>
    </citation>
    <scope>NUCLEOTIDE SEQUENCE [LARGE SCALE GENOMIC DNA]</scope>
</reference>
<gene>
    <name evidence="1" type="ORF">T265_13882</name>
</gene>
<proteinExistence type="predicted"/>
<dbReference type="EMBL" id="KL596732">
    <property type="protein sequence ID" value="KER27071.1"/>
    <property type="molecule type" value="Genomic_DNA"/>
</dbReference>
<organism evidence="1 2">
    <name type="scientific">Opisthorchis viverrini</name>
    <name type="common">Southeast Asian liver fluke</name>
    <dbReference type="NCBI Taxonomy" id="6198"/>
    <lineage>
        <taxon>Eukaryota</taxon>
        <taxon>Metazoa</taxon>
        <taxon>Spiralia</taxon>
        <taxon>Lophotrochozoa</taxon>
        <taxon>Platyhelminthes</taxon>
        <taxon>Trematoda</taxon>
        <taxon>Digenea</taxon>
        <taxon>Opisthorchiida</taxon>
        <taxon>Opisthorchiata</taxon>
        <taxon>Opisthorchiidae</taxon>
        <taxon>Opisthorchis</taxon>
    </lineage>
</organism>
<keyword evidence="2" id="KW-1185">Reference proteome</keyword>
<dbReference type="CTD" id="20328049"/>
<sequence>MTSVFNTDASLPCNHDLFGSLIVKIRIKVDGEGTYLTARQWCLAGNANALPFLRNKLPHVPTRNMEGQETVFVRPLTIDQPGMRDYECRETLSSIVQWIAEVRKPSHHGKVQSLRDGIQSIAAIAFVAGHIVRWKSPLFLVTDSPTPTYTSYGSEIGQVNANLLTGRSAVRTRPLPLHFPCLGLGNLVVSQPSCLLRVAWQLGTERVLQLNDLFIYIYGSETTVVEFWTVSVPLLKQAKSQNHTTKQDAP</sequence>
<dbReference type="RefSeq" id="XP_009169214.1">
    <property type="nucleotide sequence ID" value="XM_009170950.1"/>
</dbReference>
<protein>
    <submittedName>
        <fullName evidence="1">Uncharacterized protein</fullName>
    </submittedName>
</protein>
<dbReference type="OrthoDB" id="3945418at2759"/>
<evidence type="ECO:0000313" key="2">
    <source>
        <dbReference type="Proteomes" id="UP000054324"/>
    </source>
</evidence>
<dbReference type="GeneID" id="20328049"/>
<accession>A0A074ZJA7</accession>
<dbReference type="KEGG" id="ovi:T265_13882"/>